<dbReference type="Proteomes" id="UP000029981">
    <property type="component" value="Chromosome 3"/>
</dbReference>
<reference evidence="3 4" key="4">
    <citation type="journal article" date="2011" name="BMC Genomics">
        <title>RNA-Seq improves annotation of protein-coding genes in the cucumber genome.</title>
        <authorList>
            <person name="Li Z."/>
            <person name="Zhang Z."/>
            <person name="Yan P."/>
            <person name="Huang S."/>
            <person name="Fei Z."/>
            <person name="Lin K."/>
        </authorList>
    </citation>
    <scope>NUCLEOTIDE SEQUENCE [LARGE SCALE GENOMIC DNA]</scope>
    <source>
        <strain evidence="4">cv. 9930</strain>
    </source>
</reference>
<protein>
    <recommendedName>
        <fullName evidence="2">Bet v I/Major latex protein domain-containing protein</fullName>
    </recommendedName>
</protein>
<dbReference type="SMART" id="SM01037">
    <property type="entry name" value="Bet_v_1"/>
    <property type="match status" value="1"/>
</dbReference>
<dbReference type="STRING" id="3659.A0A0A0L7N6"/>
<sequence>MAQIAKISDQVQLKCCGKKFYDFFKNKMDHLPRVFPQYFESYKLVEGNSLTHGSVSFWKYDFGFGSSIEVKMKVLVDEPNKTIIYECLEGDLFKDFDIFNVKIKVNDGGNNGNSSVNWCLEYVKANENVDPPNNYLQFGLKLCKNVDAFLGNN</sequence>
<keyword evidence="4" id="KW-1185">Reference proteome</keyword>
<evidence type="ECO:0000256" key="1">
    <source>
        <dbReference type="ARBA" id="ARBA00038242"/>
    </source>
</evidence>
<reference evidence="3 4" key="1">
    <citation type="journal article" date="2009" name="Nat. Genet.">
        <title>The genome of the cucumber, Cucumis sativus L.</title>
        <authorList>
            <person name="Huang S."/>
            <person name="Li R."/>
            <person name="Zhang Z."/>
            <person name="Li L."/>
            <person name="Gu X."/>
            <person name="Fan W."/>
            <person name="Lucas W.J."/>
            <person name="Wang X."/>
            <person name="Xie B."/>
            <person name="Ni P."/>
            <person name="Ren Y."/>
            <person name="Zhu H."/>
            <person name="Li J."/>
            <person name="Lin K."/>
            <person name="Jin W."/>
            <person name="Fei Z."/>
            <person name="Li G."/>
            <person name="Staub J."/>
            <person name="Kilian A."/>
            <person name="van der Vossen E.A."/>
            <person name="Wu Y."/>
            <person name="Guo J."/>
            <person name="He J."/>
            <person name="Jia Z."/>
            <person name="Ren Y."/>
            <person name="Tian G."/>
            <person name="Lu Y."/>
            <person name="Ruan J."/>
            <person name="Qian W."/>
            <person name="Wang M."/>
            <person name="Huang Q."/>
            <person name="Li B."/>
            <person name="Xuan Z."/>
            <person name="Cao J."/>
            <person name="Asan"/>
            <person name="Wu Z."/>
            <person name="Zhang J."/>
            <person name="Cai Q."/>
            <person name="Bai Y."/>
            <person name="Zhao B."/>
            <person name="Han Y."/>
            <person name="Li Y."/>
            <person name="Li X."/>
            <person name="Wang S."/>
            <person name="Shi Q."/>
            <person name="Liu S."/>
            <person name="Cho W.K."/>
            <person name="Kim J.Y."/>
            <person name="Xu Y."/>
            <person name="Heller-Uszynska K."/>
            <person name="Miao H."/>
            <person name="Cheng Z."/>
            <person name="Zhang S."/>
            <person name="Wu J."/>
            <person name="Yang Y."/>
            <person name="Kang H."/>
            <person name="Li M."/>
            <person name="Liang H."/>
            <person name="Ren X."/>
            <person name="Shi Z."/>
            <person name="Wen M."/>
            <person name="Jian M."/>
            <person name="Yang H."/>
            <person name="Zhang G."/>
            <person name="Yang Z."/>
            <person name="Chen R."/>
            <person name="Liu S."/>
            <person name="Li J."/>
            <person name="Ma L."/>
            <person name="Liu H."/>
            <person name="Zhou Y."/>
            <person name="Zhao J."/>
            <person name="Fang X."/>
            <person name="Li G."/>
            <person name="Fang L."/>
            <person name="Li Y."/>
            <person name="Liu D."/>
            <person name="Zheng H."/>
            <person name="Zhang Y."/>
            <person name="Qin N."/>
            <person name="Li Z."/>
            <person name="Yang G."/>
            <person name="Yang S."/>
            <person name="Bolund L."/>
            <person name="Kristiansen K."/>
            <person name="Zheng H."/>
            <person name="Li S."/>
            <person name="Zhang X."/>
            <person name="Yang H."/>
            <person name="Wang J."/>
            <person name="Sun R."/>
            <person name="Zhang B."/>
            <person name="Jiang S."/>
            <person name="Wang J."/>
            <person name="Du Y."/>
            <person name="Li S."/>
        </authorList>
    </citation>
    <scope>NUCLEOTIDE SEQUENCE [LARGE SCALE GENOMIC DNA]</scope>
    <source>
        <strain evidence="4">cv. 9930</strain>
    </source>
</reference>
<evidence type="ECO:0000313" key="3">
    <source>
        <dbReference type="EMBL" id="KGN57823.1"/>
    </source>
</evidence>
<dbReference type="InterPro" id="IPR052006">
    <property type="entry name" value="MLP-like"/>
</dbReference>
<dbReference type="Gramene" id="KGN57823">
    <property type="protein sequence ID" value="KGN57823"/>
    <property type="gene ID" value="Csa_3G331330"/>
</dbReference>
<dbReference type="PANTHER" id="PTHR31338">
    <property type="entry name" value="POLYKETIDE CYCLASE/DEHYDRASE AND LIPID TRANSPORT SUPERFAMILY PROTEIN"/>
    <property type="match status" value="1"/>
</dbReference>
<organism evidence="3 4">
    <name type="scientific">Cucumis sativus</name>
    <name type="common">Cucumber</name>
    <dbReference type="NCBI Taxonomy" id="3659"/>
    <lineage>
        <taxon>Eukaryota</taxon>
        <taxon>Viridiplantae</taxon>
        <taxon>Streptophyta</taxon>
        <taxon>Embryophyta</taxon>
        <taxon>Tracheophyta</taxon>
        <taxon>Spermatophyta</taxon>
        <taxon>Magnoliopsida</taxon>
        <taxon>eudicotyledons</taxon>
        <taxon>Gunneridae</taxon>
        <taxon>Pentapetalae</taxon>
        <taxon>rosids</taxon>
        <taxon>fabids</taxon>
        <taxon>Cucurbitales</taxon>
        <taxon>Cucurbitaceae</taxon>
        <taxon>Benincaseae</taxon>
        <taxon>Cucumis</taxon>
    </lineage>
</organism>
<dbReference type="SMR" id="A0A0A0L7N6"/>
<accession>A0A0A0L7N6</accession>
<reference evidence="3 4" key="3">
    <citation type="journal article" date="2010" name="BMC Genomics">
        <title>Transcriptome sequencing and comparative analysis of cucumber flowers with different sex types.</title>
        <authorList>
            <person name="Guo S."/>
            <person name="Zheng Y."/>
            <person name="Joung J.G."/>
            <person name="Liu S."/>
            <person name="Zhang Z."/>
            <person name="Crasta O.R."/>
            <person name="Sobral B.W."/>
            <person name="Xu Y."/>
            <person name="Huang S."/>
            <person name="Fei Z."/>
        </authorList>
    </citation>
    <scope>NUCLEOTIDE SEQUENCE [LARGE SCALE GENOMIC DNA]</scope>
    <source>
        <strain evidence="4">cv. 9930</strain>
    </source>
</reference>
<evidence type="ECO:0000259" key="2">
    <source>
        <dbReference type="SMART" id="SM01037"/>
    </source>
</evidence>
<dbReference type="InterPro" id="IPR023393">
    <property type="entry name" value="START-like_dom_sf"/>
</dbReference>
<dbReference type="eggNOG" id="ENOG502S67Q">
    <property type="taxonomic scope" value="Eukaryota"/>
</dbReference>
<dbReference type="SUPFAM" id="SSF55961">
    <property type="entry name" value="Bet v1-like"/>
    <property type="match status" value="1"/>
</dbReference>
<dbReference type="EMBL" id="CM002924">
    <property type="protein sequence ID" value="KGN57823.1"/>
    <property type="molecule type" value="Genomic_DNA"/>
</dbReference>
<feature type="domain" description="Bet v I/Major latex protein" evidence="2">
    <location>
        <begin position="2"/>
        <end position="153"/>
    </location>
</feature>
<dbReference type="KEGG" id="csv:101211373"/>
<dbReference type="PANTHER" id="PTHR31338:SF16">
    <property type="entry name" value="POLYKETIDE CYCLASE_DEHYDRASE AND LIPID TRANSPORT SUPERFAMILY PROTEIN"/>
    <property type="match status" value="1"/>
</dbReference>
<name>A0A0A0L7N6_CUCSA</name>
<dbReference type="InterPro" id="IPR000916">
    <property type="entry name" value="Bet_v_I/MLP"/>
</dbReference>
<gene>
    <name evidence="3" type="ORF">Csa_3G331330</name>
</gene>
<dbReference type="Pfam" id="PF00407">
    <property type="entry name" value="Bet_v_1"/>
    <property type="match status" value="1"/>
</dbReference>
<comment type="similarity">
    <text evidence="1">Belongs to the MLP family.</text>
</comment>
<reference evidence="3 4" key="2">
    <citation type="journal article" date="2009" name="PLoS ONE">
        <title>An integrated genetic and cytogenetic map of the cucumber genome.</title>
        <authorList>
            <person name="Ren Y."/>
            <person name="Zhang Z."/>
            <person name="Liu J."/>
            <person name="Staub J.E."/>
            <person name="Han Y."/>
            <person name="Cheng Z."/>
            <person name="Li X."/>
            <person name="Lu J."/>
            <person name="Miao H."/>
            <person name="Kang H."/>
            <person name="Xie B."/>
            <person name="Gu X."/>
            <person name="Wang X."/>
            <person name="Du Y."/>
            <person name="Jin W."/>
            <person name="Huang S."/>
        </authorList>
    </citation>
    <scope>NUCLEOTIDE SEQUENCE [LARGE SCALE GENOMIC DNA]</scope>
    <source>
        <strain evidence="4">cv. 9930</strain>
    </source>
</reference>
<dbReference type="AlphaFoldDB" id="A0A0A0L7N6"/>
<dbReference type="OMA" id="NWCLEYV"/>
<dbReference type="OrthoDB" id="1072116at2759"/>
<dbReference type="Gene3D" id="3.30.530.20">
    <property type="match status" value="1"/>
</dbReference>
<evidence type="ECO:0000313" key="4">
    <source>
        <dbReference type="Proteomes" id="UP000029981"/>
    </source>
</evidence>
<proteinExistence type="inferred from homology"/>
<dbReference type="GO" id="GO:0006952">
    <property type="term" value="P:defense response"/>
    <property type="evidence" value="ECO:0007669"/>
    <property type="project" value="InterPro"/>
</dbReference>